<evidence type="ECO:0000313" key="1">
    <source>
        <dbReference type="EMBL" id="KAJ1694006.1"/>
    </source>
</evidence>
<dbReference type="AlphaFoldDB" id="A0A9Q0CHG9"/>
<accession>A0A9Q0CHG9</accession>
<organism evidence="1 2">
    <name type="scientific">Rhynchospora breviuscula</name>
    <dbReference type="NCBI Taxonomy" id="2022672"/>
    <lineage>
        <taxon>Eukaryota</taxon>
        <taxon>Viridiplantae</taxon>
        <taxon>Streptophyta</taxon>
        <taxon>Embryophyta</taxon>
        <taxon>Tracheophyta</taxon>
        <taxon>Spermatophyta</taxon>
        <taxon>Magnoliopsida</taxon>
        <taxon>Liliopsida</taxon>
        <taxon>Poales</taxon>
        <taxon>Cyperaceae</taxon>
        <taxon>Cyperoideae</taxon>
        <taxon>Rhynchosporeae</taxon>
        <taxon>Rhynchospora</taxon>
    </lineage>
</organism>
<proteinExistence type="predicted"/>
<dbReference type="GO" id="GO:0007142">
    <property type="term" value="P:male meiosis II"/>
    <property type="evidence" value="ECO:0007669"/>
    <property type="project" value="InterPro"/>
</dbReference>
<dbReference type="InterPro" id="IPR039300">
    <property type="entry name" value="JASON"/>
</dbReference>
<dbReference type="Gene3D" id="1.20.1280.170">
    <property type="entry name" value="Exocyst complex component Exo70"/>
    <property type="match status" value="1"/>
</dbReference>
<gene>
    <name evidence="1" type="ORF">LUZ63_010704</name>
</gene>
<dbReference type="InterPro" id="IPR016159">
    <property type="entry name" value="Cullin_repeat-like_dom_sf"/>
</dbReference>
<dbReference type="PANTHER" id="PTHR33318:SF4">
    <property type="entry name" value="OS04G0511700 PROTEIN"/>
    <property type="match status" value="1"/>
</dbReference>
<sequence length="410" mass="46312">MPTTLAGLLSSSSISLHADRRLHLHHPSASIPFCRLPPPPLHFLCQLSTSRTYAQSTADQISTVRAIVETMLSTGYGEECITTYQSIRRSAVTSQLKQLGGANEEKSTNCLQSVVPLESAEKPPLHILTELAKAPLSQKRGAIVKKNTNLSRKKVNFDLKAKTYKQVGERSEDEIEEETVPKSRLLLSPTCVTFPSNHCYQNCDNYDEIEEMEEEEEDEEEDFCFSDDEEVEGLNELDGVGLDEIGIRIEGNDKSYESFFSFPTDKETELLGLHTRDRSQFVYHVLNPVENISQWKRAKVNLSGKVTKRDRAMNINLYIENKGNEVSVDTSLSSWLGSTENSMVEKEQVGTFLFSWEDTILGAPTMEDFKESLVNFSPRQSQSRIPAPDDVPDDYWYSEQLLELQYSGDQ</sequence>
<dbReference type="PANTHER" id="PTHR33318">
    <property type="entry name" value="ASPARTYL/GLUTAMYL-TRNA(ASN/GLN) AMIDOTRANSFERASE SUBUNIT"/>
    <property type="match status" value="1"/>
</dbReference>
<keyword evidence="2" id="KW-1185">Reference proteome</keyword>
<reference evidence="1" key="1">
    <citation type="journal article" date="2022" name="Cell">
        <title>Repeat-based holocentromeres influence genome architecture and karyotype evolution.</title>
        <authorList>
            <person name="Hofstatter P.G."/>
            <person name="Thangavel G."/>
            <person name="Lux T."/>
            <person name="Neumann P."/>
            <person name="Vondrak T."/>
            <person name="Novak P."/>
            <person name="Zhang M."/>
            <person name="Costa L."/>
            <person name="Castellani M."/>
            <person name="Scott A."/>
            <person name="Toegelov H."/>
            <person name="Fuchs J."/>
            <person name="Mata-Sucre Y."/>
            <person name="Dias Y."/>
            <person name="Vanzela A.L.L."/>
            <person name="Huettel B."/>
            <person name="Almeida C.C.S."/>
            <person name="Simkova H."/>
            <person name="Souza G."/>
            <person name="Pedrosa-Harand A."/>
            <person name="Macas J."/>
            <person name="Mayer K.F.X."/>
            <person name="Houben A."/>
            <person name="Marques A."/>
        </authorList>
    </citation>
    <scope>NUCLEOTIDE SEQUENCE</scope>
    <source>
        <strain evidence="1">RhyBre1mFocal</strain>
    </source>
</reference>
<dbReference type="OrthoDB" id="1925835at2759"/>
<name>A0A9Q0CHG9_9POAL</name>
<dbReference type="Proteomes" id="UP001151287">
    <property type="component" value="Unassembled WGS sequence"/>
</dbReference>
<evidence type="ECO:0000313" key="2">
    <source>
        <dbReference type="Proteomes" id="UP001151287"/>
    </source>
</evidence>
<dbReference type="EMBL" id="JAMQYH010000003">
    <property type="protein sequence ID" value="KAJ1694006.1"/>
    <property type="molecule type" value="Genomic_DNA"/>
</dbReference>
<comment type="caution">
    <text evidence="1">The sequence shown here is derived from an EMBL/GenBank/DDBJ whole genome shotgun (WGS) entry which is preliminary data.</text>
</comment>
<dbReference type="SUPFAM" id="SSF74788">
    <property type="entry name" value="Cullin repeat-like"/>
    <property type="match status" value="1"/>
</dbReference>
<protein>
    <submittedName>
        <fullName evidence="1">Uncharacterized protein</fullName>
    </submittedName>
</protein>